<evidence type="ECO:0000313" key="1">
    <source>
        <dbReference type="EMBL" id="KAI3685776.1"/>
    </source>
</evidence>
<gene>
    <name evidence="1" type="ORF">L6452_35034</name>
</gene>
<protein>
    <submittedName>
        <fullName evidence="1">Uncharacterized protein</fullName>
    </submittedName>
</protein>
<dbReference type="Proteomes" id="UP001055879">
    <property type="component" value="Linkage Group LG12"/>
</dbReference>
<sequence length="952" mass="104889">MIESKNNSAATNTKSNNADLKSNNSDTKNNNPAAKKNNADVQTNSDSKTNADASAQGDDGGGSNPYSPHGAAESAESQHSLNGNKVYKSGPLFLSSKGIGWTSWKKRWFVLTQTSLVFFRSDPNAAPQRGGEANLTLGGIDLNSSGSVVVKADKKLLTVLFPNGRDGRAFTLKAETTEDLNEWKAALDEALANAPSASPMAGQSGTVKNEKGDTTDGSSEQYTLIDTNTSLWLVCLFPTAKDRSPPKSMVLGRPILLALEDIDGTPSFLEKALRYVEDHGVKVEGILRQAADVEDVEHRIREYEQGKVEFTAEEDAHVIGDCIKYVLRELPSPPIPASCCNALLDAYRTDQANRVNAMRAAICDTFPEPNRRLLQRILIMMETVAENKNVNRMSVSAVAACMAPLLLRPLLAGECNLESQFNMGGDGSAQLMQAAAAANHAQAIVITLLEEYDNIFGEGDMLSDLYSDSEELGSESEELSEDELYEDDDYEDGEYTSEGSDANEDSEHASTSSQGESSRNHKKGPGSFSSRSISHKVTSNVEASKKLRLSSKGRLVCQVGGNVSNKSNDHSTRKAVEYVKNSEDDNVQVSSSRESTDNIQRSSTTADGTANMQHTTSQRTDENKKSSNVNEEEYETWAKKRAEVIRPEATKEELKTETEAEARGNTVSEDELLSKKKALETRRLQLEQDVARLEEQLRKEMELREKLEEGIKISQQALFSPVSINQKVYVLEIKADSDDFSQAESDGFSLNQKFNDLEPPRKDYCEGTTTSHESKDTHSSKDGNDKHQYYSFSTKLPPHQQLDPHSSKDSDDKHGFHSISAKLPPSQQSDSTRDQKDMKKSSSNKTKRLNSKTETTGTNSAMSKITNGLNFLKEKADELQLMNKDRSKGQSQKHTRKGSVDESDGQSSTKLKEFSFQKLDSLDRGRRSDNQYTNPEKGKSESLSMDKQHDSR</sequence>
<reference evidence="2" key="1">
    <citation type="journal article" date="2022" name="Mol. Ecol. Resour.">
        <title>The genomes of chicory, endive, great burdock and yacon provide insights into Asteraceae palaeo-polyploidization history and plant inulin production.</title>
        <authorList>
            <person name="Fan W."/>
            <person name="Wang S."/>
            <person name="Wang H."/>
            <person name="Wang A."/>
            <person name="Jiang F."/>
            <person name="Liu H."/>
            <person name="Zhao H."/>
            <person name="Xu D."/>
            <person name="Zhang Y."/>
        </authorList>
    </citation>
    <scope>NUCLEOTIDE SEQUENCE [LARGE SCALE GENOMIC DNA]</scope>
    <source>
        <strain evidence="2">cv. Niubang</strain>
    </source>
</reference>
<comment type="caution">
    <text evidence="1">The sequence shown here is derived from an EMBL/GenBank/DDBJ whole genome shotgun (WGS) entry which is preliminary data.</text>
</comment>
<keyword evidence="2" id="KW-1185">Reference proteome</keyword>
<accession>A0ACB8YJY1</accession>
<proteinExistence type="predicted"/>
<dbReference type="EMBL" id="CM042058">
    <property type="protein sequence ID" value="KAI3685776.1"/>
    <property type="molecule type" value="Genomic_DNA"/>
</dbReference>
<organism evidence="1 2">
    <name type="scientific">Arctium lappa</name>
    <name type="common">Greater burdock</name>
    <name type="synonym">Lappa major</name>
    <dbReference type="NCBI Taxonomy" id="4217"/>
    <lineage>
        <taxon>Eukaryota</taxon>
        <taxon>Viridiplantae</taxon>
        <taxon>Streptophyta</taxon>
        <taxon>Embryophyta</taxon>
        <taxon>Tracheophyta</taxon>
        <taxon>Spermatophyta</taxon>
        <taxon>Magnoliopsida</taxon>
        <taxon>eudicotyledons</taxon>
        <taxon>Gunneridae</taxon>
        <taxon>Pentapetalae</taxon>
        <taxon>asterids</taxon>
        <taxon>campanulids</taxon>
        <taxon>Asterales</taxon>
        <taxon>Asteraceae</taxon>
        <taxon>Carduoideae</taxon>
        <taxon>Cardueae</taxon>
        <taxon>Arctiinae</taxon>
        <taxon>Arctium</taxon>
    </lineage>
</organism>
<reference evidence="1 2" key="2">
    <citation type="journal article" date="2022" name="Mol. Ecol. Resour.">
        <title>The genomes of chicory, endive, great burdock and yacon provide insights into Asteraceae paleo-polyploidization history and plant inulin production.</title>
        <authorList>
            <person name="Fan W."/>
            <person name="Wang S."/>
            <person name="Wang H."/>
            <person name="Wang A."/>
            <person name="Jiang F."/>
            <person name="Liu H."/>
            <person name="Zhao H."/>
            <person name="Xu D."/>
            <person name="Zhang Y."/>
        </authorList>
    </citation>
    <scope>NUCLEOTIDE SEQUENCE [LARGE SCALE GENOMIC DNA]</scope>
    <source>
        <strain evidence="2">cv. Niubang</strain>
    </source>
</reference>
<name>A0ACB8YJY1_ARCLA</name>
<evidence type="ECO:0000313" key="2">
    <source>
        <dbReference type="Proteomes" id="UP001055879"/>
    </source>
</evidence>